<comment type="caution">
    <text evidence="1">The sequence shown here is derived from an EMBL/GenBank/DDBJ whole genome shotgun (WGS) entry which is preliminary data.</text>
</comment>
<evidence type="ECO:0000313" key="2">
    <source>
        <dbReference type="Proteomes" id="UP000499080"/>
    </source>
</evidence>
<dbReference type="Proteomes" id="UP000499080">
    <property type="component" value="Unassembled WGS sequence"/>
</dbReference>
<name>A0A4Y2DQ21_ARAVE</name>
<protein>
    <submittedName>
        <fullName evidence="1">Uncharacterized protein</fullName>
    </submittedName>
</protein>
<evidence type="ECO:0000313" key="1">
    <source>
        <dbReference type="EMBL" id="GBM18922.1"/>
    </source>
</evidence>
<proteinExistence type="predicted"/>
<sequence>MKFIYNNTLETGTDLFNLESPYLSRPNCISQTEMFEISVPFTFKTQHQPLPLTARKVLSNSEANSSRSLTCLNASSTLLIQEEISRLSARTITMQMHRVWADALKHNPGSHAFGGE</sequence>
<accession>A0A4Y2DQ21</accession>
<reference evidence="1 2" key="1">
    <citation type="journal article" date="2019" name="Sci. Rep.">
        <title>Orb-weaving spider Araneus ventricosus genome elucidates the spidroin gene catalogue.</title>
        <authorList>
            <person name="Kono N."/>
            <person name="Nakamura H."/>
            <person name="Ohtoshi R."/>
            <person name="Moran D.A.P."/>
            <person name="Shinohara A."/>
            <person name="Yoshida Y."/>
            <person name="Fujiwara M."/>
            <person name="Mori M."/>
            <person name="Tomita M."/>
            <person name="Arakawa K."/>
        </authorList>
    </citation>
    <scope>NUCLEOTIDE SEQUENCE [LARGE SCALE GENOMIC DNA]</scope>
</reference>
<organism evidence="1 2">
    <name type="scientific">Araneus ventricosus</name>
    <name type="common">Orbweaver spider</name>
    <name type="synonym">Epeira ventricosa</name>
    <dbReference type="NCBI Taxonomy" id="182803"/>
    <lineage>
        <taxon>Eukaryota</taxon>
        <taxon>Metazoa</taxon>
        <taxon>Ecdysozoa</taxon>
        <taxon>Arthropoda</taxon>
        <taxon>Chelicerata</taxon>
        <taxon>Arachnida</taxon>
        <taxon>Araneae</taxon>
        <taxon>Araneomorphae</taxon>
        <taxon>Entelegynae</taxon>
        <taxon>Araneoidea</taxon>
        <taxon>Araneidae</taxon>
        <taxon>Araneus</taxon>
    </lineage>
</organism>
<keyword evidence="2" id="KW-1185">Reference proteome</keyword>
<dbReference type="EMBL" id="BGPR01000414">
    <property type="protein sequence ID" value="GBM18922.1"/>
    <property type="molecule type" value="Genomic_DNA"/>
</dbReference>
<gene>
    <name evidence="1" type="ORF">AVEN_1557_1</name>
</gene>
<dbReference type="AlphaFoldDB" id="A0A4Y2DQ21"/>